<comment type="caution">
    <text evidence="2">The sequence shown here is derived from an EMBL/GenBank/DDBJ whole genome shotgun (WGS) entry which is preliminary data.</text>
</comment>
<dbReference type="GO" id="GO:0016747">
    <property type="term" value="F:acyltransferase activity, transferring groups other than amino-acyl groups"/>
    <property type="evidence" value="ECO:0007669"/>
    <property type="project" value="InterPro"/>
</dbReference>
<dbReference type="Pfam" id="PF00583">
    <property type="entry name" value="Acetyltransf_1"/>
    <property type="match status" value="1"/>
</dbReference>
<dbReference type="InterPro" id="IPR016181">
    <property type="entry name" value="Acyl_CoA_acyltransferase"/>
</dbReference>
<dbReference type="SUPFAM" id="SSF55729">
    <property type="entry name" value="Acyl-CoA N-acyltransferases (Nat)"/>
    <property type="match status" value="1"/>
</dbReference>
<evidence type="ECO:0000313" key="2">
    <source>
        <dbReference type="EMBL" id="EUD10206.1"/>
    </source>
</evidence>
<dbReference type="Proteomes" id="UP000022311">
    <property type="component" value="Unassembled WGS sequence"/>
</dbReference>
<evidence type="ECO:0000259" key="1">
    <source>
        <dbReference type="PROSITE" id="PS51186"/>
    </source>
</evidence>
<accession>A0AAV3M3F2</accession>
<dbReference type="PROSITE" id="PS51186">
    <property type="entry name" value="GNAT"/>
    <property type="match status" value="1"/>
</dbReference>
<name>A0AAV3M3F2_9GAMM</name>
<feature type="domain" description="N-acetyltransferase" evidence="1">
    <location>
        <begin position="4"/>
        <end position="140"/>
    </location>
</feature>
<sequence length="141" mass="16102">MKIIVTSEITTEDREALFTGLRSYNQHFLQNSYFGQLGVYSKDEKGVMKGGLLASIKGRWLCIDYLWVDESMRKNGLGSQLMCSAEEESKKLGCHNALVDTFSFQALPFYEKLGYIKLMSLPDFPELGMQRHYLSKSYMTG</sequence>
<dbReference type="AlphaFoldDB" id="A0AAV3M3F2"/>
<proteinExistence type="predicted"/>
<dbReference type="RefSeq" id="WP_006661328.1">
    <property type="nucleotide sequence ID" value="NZ_JALD01000054.1"/>
</dbReference>
<dbReference type="CDD" id="cd04301">
    <property type="entry name" value="NAT_SF"/>
    <property type="match status" value="1"/>
</dbReference>
<reference evidence="2 3" key="1">
    <citation type="submission" date="2014-01" db="EMBL/GenBank/DDBJ databases">
        <authorList>
            <person name="Durkin A.S."/>
            <person name="McCorrison J."/>
            <person name="Torralba M."/>
            <person name="Gillis M."/>
            <person name="Haft D.H."/>
            <person name="Methe B."/>
            <person name="Sutton G."/>
            <person name="Nelson K.E."/>
        </authorList>
    </citation>
    <scope>NUCLEOTIDE SEQUENCE [LARGE SCALE GENOMIC DNA]</scope>
    <source>
        <strain evidence="2 3">205/92</strain>
    </source>
</reference>
<gene>
    <name evidence="2" type="ORF">HMPREF1563_0011</name>
</gene>
<dbReference type="Gene3D" id="3.40.630.30">
    <property type="match status" value="1"/>
</dbReference>
<evidence type="ECO:0000313" key="3">
    <source>
        <dbReference type="Proteomes" id="UP000022311"/>
    </source>
</evidence>
<organism evidence="2 3">
    <name type="scientific">Providencia alcalifaciens 205/92</name>
    <dbReference type="NCBI Taxonomy" id="1256988"/>
    <lineage>
        <taxon>Bacteria</taxon>
        <taxon>Pseudomonadati</taxon>
        <taxon>Pseudomonadota</taxon>
        <taxon>Gammaproteobacteria</taxon>
        <taxon>Enterobacterales</taxon>
        <taxon>Morganellaceae</taxon>
        <taxon>Providencia</taxon>
    </lineage>
</organism>
<dbReference type="EMBL" id="JALD01000054">
    <property type="protein sequence ID" value="EUD10206.1"/>
    <property type="molecule type" value="Genomic_DNA"/>
</dbReference>
<dbReference type="InterPro" id="IPR000182">
    <property type="entry name" value="GNAT_dom"/>
</dbReference>
<protein>
    <submittedName>
        <fullName evidence="2">Acetyltransferase (GNAT) domain protein</fullName>
    </submittedName>
</protein>